<dbReference type="PANTHER" id="PTHR33710:SF71">
    <property type="entry name" value="ENDONUCLEASE_EXONUCLEASE_PHOSPHATASE DOMAIN-CONTAINING PROTEIN"/>
    <property type="match status" value="1"/>
</dbReference>
<dbReference type="AlphaFoldDB" id="A0A9Q1QBZ4"/>
<proteinExistence type="predicted"/>
<organism evidence="1 2">
    <name type="scientific">Carnegiea gigantea</name>
    <dbReference type="NCBI Taxonomy" id="171969"/>
    <lineage>
        <taxon>Eukaryota</taxon>
        <taxon>Viridiplantae</taxon>
        <taxon>Streptophyta</taxon>
        <taxon>Embryophyta</taxon>
        <taxon>Tracheophyta</taxon>
        <taxon>Spermatophyta</taxon>
        <taxon>Magnoliopsida</taxon>
        <taxon>eudicotyledons</taxon>
        <taxon>Gunneridae</taxon>
        <taxon>Pentapetalae</taxon>
        <taxon>Caryophyllales</taxon>
        <taxon>Cactineae</taxon>
        <taxon>Cactaceae</taxon>
        <taxon>Cactoideae</taxon>
        <taxon>Echinocereeae</taxon>
        <taxon>Carnegiea</taxon>
    </lineage>
</organism>
<accession>A0A9Q1QBZ4</accession>
<comment type="caution">
    <text evidence="1">The sequence shown here is derived from an EMBL/GenBank/DDBJ whole genome shotgun (WGS) entry which is preliminary data.</text>
</comment>
<gene>
    <name evidence="1" type="ORF">Cgig2_003864</name>
</gene>
<dbReference type="SUPFAM" id="SSF56219">
    <property type="entry name" value="DNase I-like"/>
    <property type="match status" value="1"/>
</dbReference>
<evidence type="ECO:0000313" key="1">
    <source>
        <dbReference type="EMBL" id="KAJ8435841.1"/>
    </source>
</evidence>
<dbReference type="EMBL" id="JAKOGI010000382">
    <property type="protein sequence ID" value="KAJ8435841.1"/>
    <property type="molecule type" value="Genomic_DNA"/>
</dbReference>
<sequence>MAEVSGQPRLSPRSLDVSQAVTDLCGLLQRLAPKVFFLSETKKNKAEMEDSLRDLGDYFGIFVDARGRYRGLALLWNKKTTLSSFPRIVRGDLNEIFFHSEKIGGPPKPQTLLDWLRIGFLDNGLYDLGYLGYDFTWCNFQENGIPVEERLDRFCADTEWSLMFPNVGKNQVNVAEANPFPSLEPNTLRVGLTY</sequence>
<dbReference type="InterPro" id="IPR036691">
    <property type="entry name" value="Endo/exonu/phosph_ase_sf"/>
</dbReference>
<evidence type="ECO:0000313" key="2">
    <source>
        <dbReference type="Proteomes" id="UP001153076"/>
    </source>
</evidence>
<keyword evidence="2" id="KW-1185">Reference proteome</keyword>
<dbReference type="PANTHER" id="PTHR33710">
    <property type="entry name" value="BNAC02G09200D PROTEIN"/>
    <property type="match status" value="1"/>
</dbReference>
<reference evidence="1" key="1">
    <citation type="submission" date="2022-04" db="EMBL/GenBank/DDBJ databases">
        <title>Carnegiea gigantea Genome sequencing and assembly v2.</title>
        <authorList>
            <person name="Copetti D."/>
            <person name="Sanderson M.J."/>
            <person name="Burquez A."/>
            <person name="Wojciechowski M.F."/>
        </authorList>
    </citation>
    <scope>NUCLEOTIDE SEQUENCE</scope>
    <source>
        <strain evidence="1">SGP5-SGP5p</strain>
        <tissue evidence="1">Aerial part</tissue>
    </source>
</reference>
<name>A0A9Q1QBZ4_9CARY</name>
<protein>
    <submittedName>
        <fullName evidence="1">Uncharacterized protein</fullName>
    </submittedName>
</protein>
<dbReference type="Proteomes" id="UP001153076">
    <property type="component" value="Unassembled WGS sequence"/>
</dbReference>